<dbReference type="PROSITE" id="PS50850">
    <property type="entry name" value="MFS"/>
    <property type="match status" value="1"/>
</dbReference>
<evidence type="ECO:0000256" key="1">
    <source>
        <dbReference type="ARBA" id="ARBA00004127"/>
    </source>
</evidence>
<evidence type="ECO:0000256" key="3">
    <source>
        <dbReference type="ARBA" id="ARBA00022448"/>
    </source>
</evidence>
<evidence type="ECO:0000313" key="9">
    <source>
        <dbReference type="EMBL" id="RTZ78135.1"/>
    </source>
</evidence>
<keyword evidence="4 7" id="KW-0812">Transmembrane</keyword>
<evidence type="ECO:0000259" key="8">
    <source>
        <dbReference type="PROSITE" id="PS50850"/>
    </source>
</evidence>
<evidence type="ECO:0000256" key="5">
    <source>
        <dbReference type="ARBA" id="ARBA00022989"/>
    </source>
</evidence>
<keyword evidence="5 7" id="KW-1133">Transmembrane helix</keyword>
<evidence type="ECO:0000313" key="10">
    <source>
        <dbReference type="Proteomes" id="UP000286732"/>
    </source>
</evidence>
<evidence type="ECO:0000256" key="7">
    <source>
        <dbReference type="SAM" id="Phobius"/>
    </source>
</evidence>
<sequence length="120" mass="12524">RKLIYLSISLTLFGVALLLADSSQIITILGVTLAGFAIAPIFPGLVSSTTSRVGFRHQANTIGMQIAAAGLGVAVVPSIAGVLARIFGLEVIPLYLLSTLALLLLVFIISNSHSGEYTQD</sequence>
<dbReference type="EMBL" id="QNZM01000306">
    <property type="protein sequence ID" value="RTZ78135.1"/>
    <property type="molecule type" value="Genomic_DNA"/>
</dbReference>
<reference evidence="9 10" key="1">
    <citation type="submission" date="2018-06" db="EMBL/GenBank/DDBJ databases">
        <title>Combined omics and stable isotope probing to characterize newly discovered Mariana Back-Arc vent microbial communities.</title>
        <authorList>
            <person name="Trembath-Reichert E."/>
            <person name="Huber J.A."/>
        </authorList>
    </citation>
    <scope>NUCLEOTIDE SEQUENCE [LARGE SCALE GENOMIC DNA]</scope>
    <source>
        <strain evidence="9">MAG 63_2</strain>
    </source>
</reference>
<gene>
    <name evidence="9" type="ORF">DSY98_07810</name>
</gene>
<feature type="transmembrane region" description="Helical" evidence="7">
    <location>
        <begin position="28"/>
        <end position="46"/>
    </location>
</feature>
<keyword evidence="6 7" id="KW-0472">Membrane</keyword>
<dbReference type="Pfam" id="PF07690">
    <property type="entry name" value="MFS_1"/>
    <property type="match status" value="1"/>
</dbReference>
<dbReference type="PANTHER" id="PTHR23514">
    <property type="entry name" value="BYPASS OF STOP CODON PROTEIN 6"/>
    <property type="match status" value="1"/>
</dbReference>
<evidence type="ECO:0000256" key="6">
    <source>
        <dbReference type="ARBA" id="ARBA00023136"/>
    </source>
</evidence>
<proteinExistence type="inferred from homology"/>
<evidence type="ECO:0000256" key="4">
    <source>
        <dbReference type="ARBA" id="ARBA00022692"/>
    </source>
</evidence>
<dbReference type="InterPro" id="IPR036259">
    <property type="entry name" value="MFS_trans_sf"/>
</dbReference>
<dbReference type="SUPFAM" id="SSF103473">
    <property type="entry name" value="MFS general substrate transporter"/>
    <property type="match status" value="1"/>
</dbReference>
<accession>A0A432G3E8</accession>
<dbReference type="GO" id="GO:0016020">
    <property type="term" value="C:membrane"/>
    <property type="evidence" value="ECO:0007669"/>
    <property type="project" value="TreeGrafter"/>
</dbReference>
<comment type="caution">
    <text evidence="9">The sequence shown here is derived from an EMBL/GenBank/DDBJ whole genome shotgun (WGS) entry which is preliminary data.</text>
</comment>
<dbReference type="AlphaFoldDB" id="A0A432G3E8"/>
<feature type="non-terminal residue" evidence="9">
    <location>
        <position position="1"/>
    </location>
</feature>
<dbReference type="GO" id="GO:0012505">
    <property type="term" value="C:endomembrane system"/>
    <property type="evidence" value="ECO:0007669"/>
    <property type="project" value="UniProtKB-SubCell"/>
</dbReference>
<feature type="transmembrane region" description="Helical" evidence="7">
    <location>
        <begin position="66"/>
        <end position="86"/>
    </location>
</feature>
<dbReference type="Gene3D" id="1.20.1250.20">
    <property type="entry name" value="MFS general substrate transporter like domains"/>
    <property type="match status" value="1"/>
</dbReference>
<dbReference type="GO" id="GO:0022857">
    <property type="term" value="F:transmembrane transporter activity"/>
    <property type="evidence" value="ECO:0007669"/>
    <property type="project" value="InterPro"/>
</dbReference>
<feature type="domain" description="Major facilitator superfamily (MFS) profile" evidence="8">
    <location>
        <begin position="1"/>
        <end position="120"/>
    </location>
</feature>
<evidence type="ECO:0000256" key="2">
    <source>
        <dbReference type="ARBA" id="ARBA00008335"/>
    </source>
</evidence>
<dbReference type="Proteomes" id="UP000286732">
    <property type="component" value="Unassembled WGS sequence"/>
</dbReference>
<organism evidence="9 10">
    <name type="scientific">SAR324 cluster bacterium</name>
    <dbReference type="NCBI Taxonomy" id="2024889"/>
    <lineage>
        <taxon>Bacteria</taxon>
        <taxon>Deltaproteobacteria</taxon>
        <taxon>SAR324 cluster</taxon>
    </lineage>
</organism>
<protein>
    <submittedName>
        <fullName evidence="9">MFS transporter</fullName>
    </submittedName>
</protein>
<dbReference type="InterPro" id="IPR020846">
    <property type="entry name" value="MFS_dom"/>
</dbReference>
<keyword evidence="3" id="KW-0813">Transport</keyword>
<comment type="subcellular location">
    <subcellularLocation>
        <location evidence="1">Endomembrane system</location>
        <topology evidence="1">Multi-pass membrane protein</topology>
    </subcellularLocation>
</comment>
<dbReference type="PANTHER" id="PTHR23514:SF3">
    <property type="entry name" value="BYPASS OF STOP CODON PROTEIN 6"/>
    <property type="match status" value="1"/>
</dbReference>
<comment type="similarity">
    <text evidence="2">Belongs to the major facilitator superfamily.</text>
</comment>
<feature type="transmembrane region" description="Helical" evidence="7">
    <location>
        <begin position="92"/>
        <end position="110"/>
    </location>
</feature>
<dbReference type="InterPro" id="IPR011701">
    <property type="entry name" value="MFS"/>
</dbReference>
<dbReference type="InterPro" id="IPR051788">
    <property type="entry name" value="MFS_Transporter"/>
</dbReference>
<name>A0A432G3E8_9DELT</name>